<dbReference type="EMBL" id="QRAV01000002">
    <property type="protein sequence ID" value="RDL24131.1"/>
    <property type="molecule type" value="Genomic_DNA"/>
</dbReference>
<evidence type="ECO:0000256" key="1">
    <source>
        <dbReference type="SAM" id="Coils"/>
    </source>
</evidence>
<evidence type="ECO:0000313" key="3">
    <source>
        <dbReference type="Proteomes" id="UP000255365"/>
    </source>
</evidence>
<proteinExistence type="predicted"/>
<gene>
    <name evidence="2" type="ORF">DEU51_102389</name>
</gene>
<sequence length="177" mass="19891">MIHVKENLDLGQFVDWVWNLKKERDELKAEVDRLHESDQEATELCDTLSVLLGEIAVAVRGPEEPKSRHGFHDQPSRVKTVVAERDQLKAKNGALIDRANYWKQRAKSAEGHLCSSDTKAAAMALQARTEFAGEEWEKLSGCQRAKLLTAAAIVIGTVNARRDLREPKHKCEEVDHG</sequence>
<accession>A0A370SWL1</accession>
<evidence type="ECO:0000313" key="2">
    <source>
        <dbReference type="EMBL" id="RDL24131.1"/>
    </source>
</evidence>
<organism evidence="2 3">
    <name type="scientific">Pseudomonas jessenii</name>
    <dbReference type="NCBI Taxonomy" id="77298"/>
    <lineage>
        <taxon>Bacteria</taxon>
        <taxon>Pseudomonadati</taxon>
        <taxon>Pseudomonadota</taxon>
        <taxon>Gammaproteobacteria</taxon>
        <taxon>Pseudomonadales</taxon>
        <taxon>Pseudomonadaceae</taxon>
        <taxon>Pseudomonas</taxon>
    </lineage>
</organism>
<reference evidence="2 3" key="1">
    <citation type="submission" date="2018-07" db="EMBL/GenBank/DDBJ databases">
        <title>Genome sequencing of rice bacterial endophytes.</title>
        <authorList>
            <person name="Venturi V."/>
        </authorList>
    </citation>
    <scope>NUCLEOTIDE SEQUENCE [LARGE SCALE GENOMIC DNA]</scope>
    <source>
        <strain evidence="2 3">E2333</strain>
    </source>
</reference>
<dbReference type="RefSeq" id="WP_115146247.1">
    <property type="nucleotide sequence ID" value="NZ_QRAV01000002.1"/>
</dbReference>
<comment type="caution">
    <text evidence="2">The sequence shown here is derived from an EMBL/GenBank/DDBJ whole genome shotgun (WGS) entry which is preliminary data.</text>
</comment>
<protein>
    <submittedName>
        <fullName evidence="2">Uncharacterized protein</fullName>
    </submittedName>
</protein>
<keyword evidence="1" id="KW-0175">Coiled coil</keyword>
<dbReference type="Proteomes" id="UP000255365">
    <property type="component" value="Unassembled WGS sequence"/>
</dbReference>
<name>A0A370SWL1_PSEJE</name>
<feature type="coiled-coil region" evidence="1">
    <location>
        <begin position="17"/>
        <end position="44"/>
    </location>
</feature>
<dbReference type="AlphaFoldDB" id="A0A370SWL1"/>